<sequence>MAANTPHFGFGGQEPAVPLDSGPSTVEFLPSANTHALASISRPQNFRVSMASFFFSFYLFRQRLAKLRISSYPLTAINEVLAPHGTKKKKRQAETKHRERKIILSII</sequence>
<dbReference type="EMBL" id="JAJHUN010000009">
    <property type="protein sequence ID" value="KAJ4150179.1"/>
    <property type="molecule type" value="Genomic_DNA"/>
</dbReference>
<protein>
    <submittedName>
        <fullName evidence="1">Uncharacterized protein</fullName>
    </submittedName>
</protein>
<dbReference type="RefSeq" id="XP_056051893.1">
    <property type="nucleotide sequence ID" value="XM_056200000.1"/>
</dbReference>
<dbReference type="KEGG" id="amus:LMH87_010942"/>
<accession>A0A9W8Q870</accession>
<proteinExistence type="predicted"/>
<dbReference type="Proteomes" id="UP001144673">
    <property type="component" value="Chromosome 4"/>
</dbReference>
<dbReference type="AlphaFoldDB" id="A0A9W8Q870"/>
<dbReference type="GeneID" id="80898101"/>
<comment type="caution">
    <text evidence="1">The sequence shown here is derived from an EMBL/GenBank/DDBJ whole genome shotgun (WGS) entry which is preliminary data.</text>
</comment>
<name>A0A9W8Q870_AKAMU</name>
<evidence type="ECO:0000313" key="2">
    <source>
        <dbReference type="Proteomes" id="UP001144673"/>
    </source>
</evidence>
<reference evidence="1" key="1">
    <citation type="journal article" date="2023" name="Access Microbiol">
        <title>De-novo genome assembly for Akanthomyces muscarius, a biocontrol agent of insect agricultural pests.</title>
        <authorList>
            <person name="Erdos Z."/>
            <person name="Studholme D.J."/>
            <person name="Raymond B."/>
            <person name="Sharma M."/>
        </authorList>
    </citation>
    <scope>NUCLEOTIDE SEQUENCE</scope>
    <source>
        <strain evidence="1">Ve6</strain>
    </source>
</reference>
<gene>
    <name evidence="1" type="ORF">LMH87_010942</name>
</gene>
<keyword evidence="2" id="KW-1185">Reference proteome</keyword>
<organism evidence="1 2">
    <name type="scientific">Akanthomyces muscarius</name>
    <name type="common">Entomopathogenic fungus</name>
    <name type="synonym">Lecanicillium muscarium</name>
    <dbReference type="NCBI Taxonomy" id="2231603"/>
    <lineage>
        <taxon>Eukaryota</taxon>
        <taxon>Fungi</taxon>
        <taxon>Dikarya</taxon>
        <taxon>Ascomycota</taxon>
        <taxon>Pezizomycotina</taxon>
        <taxon>Sordariomycetes</taxon>
        <taxon>Hypocreomycetidae</taxon>
        <taxon>Hypocreales</taxon>
        <taxon>Cordycipitaceae</taxon>
        <taxon>Akanthomyces</taxon>
    </lineage>
</organism>
<evidence type="ECO:0000313" key="1">
    <source>
        <dbReference type="EMBL" id="KAJ4150179.1"/>
    </source>
</evidence>